<dbReference type="InterPro" id="IPR029058">
    <property type="entry name" value="AB_hydrolase_fold"/>
</dbReference>
<dbReference type="Pfam" id="PF00561">
    <property type="entry name" value="Abhydrolase_1"/>
    <property type="match status" value="1"/>
</dbReference>
<accession>A0A2W5S0D2</accession>
<comment type="caution">
    <text evidence="3">The sequence shown here is derived from an EMBL/GenBank/DDBJ whole genome shotgun (WGS) entry which is preliminary data.</text>
</comment>
<name>A0A2W5S0D2_VARPD</name>
<evidence type="ECO:0000313" key="4">
    <source>
        <dbReference type="Proteomes" id="UP000249135"/>
    </source>
</evidence>
<dbReference type="AlphaFoldDB" id="A0A2W5S0D2"/>
<evidence type="ECO:0000313" key="3">
    <source>
        <dbReference type="EMBL" id="PZQ76267.1"/>
    </source>
</evidence>
<reference evidence="3 4" key="1">
    <citation type="submission" date="2017-08" db="EMBL/GenBank/DDBJ databases">
        <title>Infants hospitalized years apart are colonized by the same room-sourced microbial strains.</title>
        <authorList>
            <person name="Brooks B."/>
            <person name="Olm M.R."/>
            <person name="Firek B.A."/>
            <person name="Baker R."/>
            <person name="Thomas B.C."/>
            <person name="Morowitz M.J."/>
            <person name="Banfield J.F."/>
        </authorList>
    </citation>
    <scope>NUCLEOTIDE SEQUENCE [LARGE SCALE GENOMIC DNA]</scope>
    <source>
        <strain evidence="3">S2_005_003_R2_41</strain>
    </source>
</reference>
<organism evidence="3 4">
    <name type="scientific">Variovorax paradoxus</name>
    <dbReference type="NCBI Taxonomy" id="34073"/>
    <lineage>
        <taxon>Bacteria</taxon>
        <taxon>Pseudomonadati</taxon>
        <taxon>Pseudomonadota</taxon>
        <taxon>Betaproteobacteria</taxon>
        <taxon>Burkholderiales</taxon>
        <taxon>Comamonadaceae</taxon>
        <taxon>Variovorax</taxon>
    </lineage>
</organism>
<protein>
    <submittedName>
        <fullName evidence="3">Alpha/beta hydrolase</fullName>
    </submittedName>
</protein>
<dbReference type="PANTHER" id="PTHR43329">
    <property type="entry name" value="EPOXIDE HYDROLASE"/>
    <property type="match status" value="1"/>
</dbReference>
<sequence>MTIETFERTLPNGITLSCRAAGERGRPLMVFLHGFPEAAFIWDELLAWFSQPANGGYRCLAPNLRGFEKSSQPKEVGAYRPHLLIQDMVELVKTEREDGIIDTLVAHDWGGAFGWGHANAFPDQVRRLVIINSPHPGTFTRELKNSAEQQKASAYMNWLAAPGSEKVLADNDFARLFAMFTMMKAGPDGFGWLTEPVKQKYRDVWSQGLTGACNLYRVTPMKPPVPGKTSTDDIPTLPHERLAVTVPTLVLWAMDDAALLPGLLDGLDAYVPQLEIKRVPGATHWIIHEQPEGVARDIGAFIARTPSPQ</sequence>
<dbReference type="SUPFAM" id="SSF53474">
    <property type="entry name" value="alpha/beta-Hydrolases"/>
    <property type="match status" value="1"/>
</dbReference>
<dbReference type="GO" id="GO:0016787">
    <property type="term" value="F:hydrolase activity"/>
    <property type="evidence" value="ECO:0007669"/>
    <property type="project" value="UniProtKB-KW"/>
</dbReference>
<dbReference type="EMBL" id="QFPP01000057">
    <property type="protein sequence ID" value="PZQ76267.1"/>
    <property type="molecule type" value="Genomic_DNA"/>
</dbReference>
<dbReference type="Proteomes" id="UP000249135">
    <property type="component" value="Unassembled WGS sequence"/>
</dbReference>
<evidence type="ECO:0000256" key="1">
    <source>
        <dbReference type="ARBA" id="ARBA00022801"/>
    </source>
</evidence>
<dbReference type="InterPro" id="IPR000073">
    <property type="entry name" value="AB_hydrolase_1"/>
</dbReference>
<dbReference type="Gene3D" id="3.40.50.1820">
    <property type="entry name" value="alpha/beta hydrolase"/>
    <property type="match status" value="1"/>
</dbReference>
<dbReference type="InterPro" id="IPR000639">
    <property type="entry name" value="Epox_hydrolase-like"/>
</dbReference>
<gene>
    <name evidence="3" type="ORF">DI563_07490</name>
</gene>
<dbReference type="PRINTS" id="PR00111">
    <property type="entry name" value="ABHYDROLASE"/>
</dbReference>
<evidence type="ECO:0000259" key="2">
    <source>
        <dbReference type="Pfam" id="PF00561"/>
    </source>
</evidence>
<feature type="domain" description="AB hydrolase-1" evidence="2">
    <location>
        <begin position="27"/>
        <end position="290"/>
    </location>
</feature>
<proteinExistence type="predicted"/>
<dbReference type="PRINTS" id="PR00412">
    <property type="entry name" value="EPOXHYDRLASE"/>
</dbReference>
<keyword evidence="1 3" id="KW-0378">Hydrolase</keyword>